<protein>
    <submittedName>
        <fullName evidence="1">Uncharacterized protein</fullName>
    </submittedName>
</protein>
<proteinExistence type="predicted"/>
<evidence type="ECO:0000313" key="2">
    <source>
        <dbReference type="Proteomes" id="UP000252731"/>
    </source>
</evidence>
<dbReference type="Proteomes" id="UP000252731">
    <property type="component" value="Unassembled WGS sequence"/>
</dbReference>
<dbReference type="RefSeq" id="WP_113885725.1">
    <property type="nucleotide sequence ID" value="NZ_QNSF01000034.1"/>
</dbReference>
<dbReference type="OrthoDB" id="2949444at2"/>
<gene>
    <name evidence="1" type="ORF">DFO70_13411</name>
</gene>
<evidence type="ECO:0000313" key="1">
    <source>
        <dbReference type="EMBL" id="RBP86063.1"/>
    </source>
</evidence>
<dbReference type="EMBL" id="QNSF01000034">
    <property type="protein sequence ID" value="RBP86063.1"/>
    <property type="molecule type" value="Genomic_DNA"/>
</dbReference>
<sequence>MEHSKFGAFMIQCDKCSKGWSLSEKDMKADIIVCQDPECHSEFSIYEGIKNGLKKIEDNISPNFFLANELYNLMIEVKIGYTSHVELPPNINKIYKVILFPLGPFLAGATDITRNGFTVFTSLPENADETMLGELGKIKALIHYKGEDYHVPWLHMLQYAFDQLRSDEYLTSILLSEIALETYVNSMLTIGYSEIGLDKDSISRLLEAGRMHDKVNPLMQNLYGVKLQGSDVWGKWSKKVLEWRNQIAHGSKVTATKEEAILAFESVVDSIFHFIEGVDNHRKKQGYPNGMFYRT</sequence>
<dbReference type="AlphaFoldDB" id="A0A366JGJ7"/>
<name>A0A366JGJ7_CYTFI</name>
<keyword evidence="2" id="KW-1185">Reference proteome</keyword>
<accession>A0A366JGJ7</accession>
<comment type="caution">
    <text evidence="1">The sequence shown here is derived from an EMBL/GenBank/DDBJ whole genome shotgun (WGS) entry which is preliminary data.</text>
</comment>
<reference evidence="1 2" key="1">
    <citation type="submission" date="2018-06" db="EMBL/GenBank/DDBJ databases">
        <title>Freshwater and sediment microbial communities from various areas in North America, analyzing microbe dynamics in response to fracking.</title>
        <authorList>
            <person name="Lamendella R."/>
        </authorList>
    </citation>
    <scope>NUCLEOTIDE SEQUENCE [LARGE SCALE GENOMIC DNA]</scope>
    <source>
        <strain evidence="1 2">14_TX</strain>
    </source>
</reference>
<organism evidence="1 2">
    <name type="scientific">Cytobacillus firmus</name>
    <name type="common">Bacillus firmus</name>
    <dbReference type="NCBI Taxonomy" id="1399"/>
    <lineage>
        <taxon>Bacteria</taxon>
        <taxon>Bacillati</taxon>
        <taxon>Bacillota</taxon>
        <taxon>Bacilli</taxon>
        <taxon>Bacillales</taxon>
        <taxon>Bacillaceae</taxon>
        <taxon>Cytobacillus</taxon>
    </lineage>
</organism>